<sequence>MATEKRPPARKRIHPDSEPAGACINPDCCALVRTNGNVTEETRMMRRRRANGSCEECGKKGYTPERGFDPDKLSDKMLFEGFQWTPELLKDAVQEAMGELFHDAA</sequence>
<keyword evidence="3" id="KW-1185">Reference proteome</keyword>
<organism evidence="2 3">
    <name type="scientific">Arthrobacter phage DrYang</name>
    <dbReference type="NCBI Taxonomy" id="2686080"/>
    <lineage>
        <taxon>Viruses</taxon>
        <taxon>Duplodnaviria</taxon>
        <taxon>Heunggongvirae</taxon>
        <taxon>Uroviricota</taxon>
        <taxon>Caudoviricetes</taxon>
        <taxon>Klausavirus</taxon>
        <taxon>Klausavirus dryang</taxon>
    </lineage>
</organism>
<protein>
    <submittedName>
        <fullName evidence="2">Uncharacterized protein</fullName>
    </submittedName>
</protein>
<reference evidence="2 3" key="1">
    <citation type="submission" date="2019-11" db="EMBL/GenBank/DDBJ databases">
        <authorList>
            <person name="Donovan J."/>
            <person name="Schaffer R."/>
            <person name="Bae M.S."/>
            <person name="Gitobu P.N."/>
            <person name="Guan P."/>
            <person name="Olavarrieta M.P."/>
            <person name="Perez Cortez K."/>
            <person name="Tozier F.G."/>
            <person name="Vasilopoulos H."/>
            <person name="Zhang S."/>
            <person name="Kapinos A."/>
            <person name="Freise A.C."/>
            <person name="Moberg-Parker J."/>
            <person name="Garlena R.A."/>
            <person name="Russell D.A."/>
            <person name="Pope W.H."/>
            <person name="Jacobs-Sera D."/>
            <person name="Hatfull G.F."/>
        </authorList>
    </citation>
    <scope>NUCLEOTIDE SEQUENCE [LARGE SCALE GENOMIC DNA]</scope>
</reference>
<accession>A0A6B9JBV5</accession>
<evidence type="ECO:0000313" key="2">
    <source>
        <dbReference type="EMBL" id="QGZ17189.1"/>
    </source>
</evidence>
<proteinExistence type="predicted"/>
<feature type="region of interest" description="Disordered" evidence="1">
    <location>
        <begin position="1"/>
        <end position="20"/>
    </location>
</feature>
<dbReference type="KEGG" id="vg:55815418"/>
<dbReference type="Proteomes" id="UP000438167">
    <property type="component" value="Segment"/>
</dbReference>
<evidence type="ECO:0000313" key="3">
    <source>
        <dbReference type="Proteomes" id="UP000438167"/>
    </source>
</evidence>
<dbReference type="RefSeq" id="YP_009886012.1">
    <property type="nucleotide sequence ID" value="NC_049489.1"/>
</dbReference>
<gene>
    <name evidence="2" type="primary">90</name>
    <name evidence="2" type="ORF">SEA_DRYANG_90</name>
</gene>
<name>A0A6B9JBV5_9CAUD</name>
<dbReference type="GeneID" id="55815418"/>
<evidence type="ECO:0000256" key="1">
    <source>
        <dbReference type="SAM" id="MobiDB-lite"/>
    </source>
</evidence>
<dbReference type="EMBL" id="MN703411">
    <property type="protein sequence ID" value="QGZ17189.1"/>
    <property type="molecule type" value="Genomic_DNA"/>
</dbReference>